<evidence type="ECO:0000256" key="6">
    <source>
        <dbReference type="RuleBase" id="RU363032"/>
    </source>
</evidence>
<evidence type="ECO:0000313" key="9">
    <source>
        <dbReference type="Proteomes" id="UP000031967"/>
    </source>
</evidence>
<evidence type="ECO:0000259" key="7">
    <source>
        <dbReference type="PROSITE" id="PS50928"/>
    </source>
</evidence>
<reference evidence="8 9" key="1">
    <citation type="submission" date="2014-12" db="EMBL/GenBank/DDBJ databases">
        <title>Draft genome sequence of Paenibacillus kamchatkensis strain B-2647.</title>
        <authorList>
            <person name="Karlyshev A.V."/>
            <person name="Kudryashova E.B."/>
        </authorList>
    </citation>
    <scope>NUCLEOTIDE SEQUENCE [LARGE SCALE GENOMIC DNA]</scope>
    <source>
        <strain evidence="8 9">VKM B-2647</strain>
    </source>
</reference>
<dbReference type="Gene3D" id="1.10.3720.10">
    <property type="entry name" value="MetI-like"/>
    <property type="match status" value="1"/>
</dbReference>
<dbReference type="Pfam" id="PF00528">
    <property type="entry name" value="BPD_transp_1"/>
    <property type="match status" value="1"/>
</dbReference>
<feature type="transmembrane region" description="Helical" evidence="6">
    <location>
        <begin position="288"/>
        <end position="309"/>
    </location>
</feature>
<dbReference type="InterPro" id="IPR000515">
    <property type="entry name" value="MetI-like"/>
</dbReference>
<sequence length="322" mass="36614">MESAMHELDALGTKAKKTKLQLIKRRFYRERQLWFLCIPILFFIFVMQYIPIFGDVIAFMNYIPGQSIWSSEWVGLQHFKTFFESPDFPIIMRNTLAISGLNILFGFPAPIILALLLNELRSKPLRKFVQSTSYLPYFLSWVVVASIAFLLFGNEGVLNEFLQRFGIIKQPISFLGDGGKYYWGILTSLSVWKNVGWNSIIYLSAITSVDPELYDAGKVDGLGRFKSIWHITLPSIRPTIVVLWILSMGNIFSAGLEAPLLIGNAQTRDYSEVIDTYVFKYGLELGNYSFATAIELVKGIIAVSLVFAANRFTKKVMDTSIY</sequence>
<proteinExistence type="inferred from homology"/>
<dbReference type="PANTHER" id="PTHR43496:SF1">
    <property type="entry name" value="POLYGALACTURONAN_RHAMNOGALACTURONAN TRANSPORT SYSTEM PERMEASE PROTEIN YTEP"/>
    <property type="match status" value="1"/>
</dbReference>
<feature type="transmembrane region" description="Helical" evidence="6">
    <location>
        <begin position="96"/>
        <end position="117"/>
    </location>
</feature>
<evidence type="ECO:0000256" key="5">
    <source>
        <dbReference type="ARBA" id="ARBA00023136"/>
    </source>
</evidence>
<keyword evidence="3 6" id="KW-0812">Transmembrane</keyword>
<comment type="similarity">
    <text evidence="6">Belongs to the binding-protein-dependent transport system permease family.</text>
</comment>
<dbReference type="InterPro" id="IPR035906">
    <property type="entry name" value="MetI-like_sf"/>
</dbReference>
<gene>
    <name evidence="8" type="ORF">SD70_22565</name>
</gene>
<keyword evidence="9" id="KW-1185">Reference proteome</keyword>
<dbReference type="SUPFAM" id="SSF161098">
    <property type="entry name" value="MetI-like"/>
    <property type="match status" value="1"/>
</dbReference>
<organism evidence="8 9">
    <name type="scientific">Gordoniibacillus kamchatkensis</name>
    <dbReference type="NCBI Taxonomy" id="1590651"/>
    <lineage>
        <taxon>Bacteria</taxon>
        <taxon>Bacillati</taxon>
        <taxon>Bacillota</taxon>
        <taxon>Bacilli</taxon>
        <taxon>Bacillales</taxon>
        <taxon>Paenibacillaceae</taxon>
        <taxon>Gordoniibacillus</taxon>
    </lineage>
</organism>
<dbReference type="Proteomes" id="UP000031967">
    <property type="component" value="Unassembled WGS sequence"/>
</dbReference>
<comment type="caution">
    <text evidence="8">The sequence shown here is derived from an EMBL/GenBank/DDBJ whole genome shotgun (WGS) entry which is preliminary data.</text>
</comment>
<evidence type="ECO:0000256" key="4">
    <source>
        <dbReference type="ARBA" id="ARBA00022989"/>
    </source>
</evidence>
<dbReference type="RefSeq" id="WP_041049920.1">
    <property type="nucleotide sequence ID" value="NZ_JXAK01000045.1"/>
</dbReference>
<dbReference type="PROSITE" id="PS50928">
    <property type="entry name" value="ABC_TM1"/>
    <property type="match status" value="1"/>
</dbReference>
<accession>A0ABR5AEA4</accession>
<feature type="domain" description="ABC transmembrane type-1" evidence="7">
    <location>
        <begin position="92"/>
        <end position="309"/>
    </location>
</feature>
<evidence type="ECO:0000256" key="3">
    <source>
        <dbReference type="ARBA" id="ARBA00022692"/>
    </source>
</evidence>
<keyword evidence="4 6" id="KW-1133">Transmembrane helix</keyword>
<evidence type="ECO:0000256" key="1">
    <source>
        <dbReference type="ARBA" id="ARBA00004141"/>
    </source>
</evidence>
<dbReference type="PANTHER" id="PTHR43496">
    <property type="entry name" value="PROTEIN LPLB"/>
    <property type="match status" value="1"/>
</dbReference>
<protein>
    <submittedName>
        <fullName evidence="8">Protein lplB</fullName>
    </submittedName>
</protein>
<dbReference type="CDD" id="cd06261">
    <property type="entry name" value="TM_PBP2"/>
    <property type="match status" value="1"/>
</dbReference>
<feature type="transmembrane region" description="Helical" evidence="6">
    <location>
        <begin position="33"/>
        <end position="50"/>
    </location>
</feature>
<feature type="transmembrane region" description="Helical" evidence="6">
    <location>
        <begin position="137"/>
        <end position="154"/>
    </location>
</feature>
<comment type="subcellular location">
    <subcellularLocation>
        <location evidence="6">Cell membrane</location>
        <topology evidence="6">Multi-pass membrane protein</topology>
    </subcellularLocation>
    <subcellularLocation>
        <location evidence="1">Membrane</location>
        <topology evidence="1">Multi-pass membrane protein</topology>
    </subcellularLocation>
</comment>
<keyword evidence="2 6" id="KW-0813">Transport</keyword>
<name>A0ABR5AEA4_9BACL</name>
<evidence type="ECO:0000313" key="8">
    <source>
        <dbReference type="EMBL" id="KIL39018.1"/>
    </source>
</evidence>
<keyword evidence="5 6" id="KW-0472">Membrane</keyword>
<feature type="transmembrane region" description="Helical" evidence="6">
    <location>
        <begin position="240"/>
        <end position="262"/>
    </location>
</feature>
<evidence type="ECO:0000256" key="2">
    <source>
        <dbReference type="ARBA" id="ARBA00022448"/>
    </source>
</evidence>
<dbReference type="EMBL" id="JXAK01000045">
    <property type="protein sequence ID" value="KIL39018.1"/>
    <property type="molecule type" value="Genomic_DNA"/>
</dbReference>